<feature type="transmembrane region" description="Helical" evidence="1">
    <location>
        <begin position="372"/>
        <end position="389"/>
    </location>
</feature>
<proteinExistence type="predicted"/>
<name>A0A9J9LFK6_RHIWR</name>
<feature type="transmembrane region" description="Helical" evidence="1">
    <location>
        <begin position="287"/>
        <end position="314"/>
    </location>
</feature>
<evidence type="ECO:0000313" key="3">
    <source>
        <dbReference type="Proteomes" id="UP000001989"/>
    </source>
</evidence>
<feature type="transmembrane region" description="Helical" evidence="1">
    <location>
        <begin position="425"/>
        <end position="448"/>
    </location>
</feature>
<dbReference type="AlphaFoldDB" id="A0A9J9LFK6"/>
<keyword evidence="1" id="KW-1133">Transmembrane helix</keyword>
<evidence type="ECO:0000313" key="2">
    <source>
        <dbReference type="EMBL" id="ABQ69231.1"/>
    </source>
</evidence>
<dbReference type="KEGG" id="swi:Swit_2879"/>
<feature type="transmembrane region" description="Helical" evidence="1">
    <location>
        <begin position="12"/>
        <end position="31"/>
    </location>
</feature>
<reference evidence="2 3" key="1">
    <citation type="journal article" date="2010" name="J. Bacteriol.">
        <title>Genome sequence of the dioxin-mineralizing bacterium Sphingomonas wittichii RW1.</title>
        <authorList>
            <person name="Miller T.R."/>
            <person name="Delcher A.L."/>
            <person name="Salzberg S.L."/>
            <person name="Saunders E."/>
            <person name="Detter J.C."/>
            <person name="Halden R.U."/>
        </authorList>
    </citation>
    <scope>NUCLEOTIDE SEQUENCE [LARGE SCALE GENOMIC DNA]</scope>
    <source>
        <strain evidence="3">DSM 6014 / CCUG 31198 / JCM 15750 / NBRC 105917 / EY 4224 / RW1</strain>
    </source>
</reference>
<keyword evidence="1" id="KW-0812">Transmembrane</keyword>
<sequence length="591" mass="62633">MTDTSLSPRRLILGIAALWALAATVLLAVAYSRIAPLEMWDPDDYLRLQQVRDWLGGQSFFDVTQYRIDPPHGVPMHWSRIVDLPIAGLILLLQPLLGGASAERVAASAVPLITFAGTLSAVALATARLAGRRAALLAATLAATAPMILFHVLPMRIDHHGWQTALGLFAVAACFDRRPLRGGTMGGIVTALWLAISLEALPAAAAIALLLALRCLCWGETERLRAFAAAFGGASLLLFAGFHGRAGWGQYWCDAVSPAWFGPLIVTPITAAIGLRIATRRGVGARIAALVLAGALGVALLAATAPACLAGPFATLDPVSRHFWYDNVLEGLPVWRQPADNAAMLIGFPLVGLLGTLAAWRSARTSAEARNWLTMAAILAAAFAVALLVQRAGGFAHGCALPGTAWLLARLLGAIDRWRRMPARVVASATAFLALSPIGAVAAGVLVVDRTAPATNAAKATAPVHYCFAPCTSLDPLARLPRSTILTGLDLTPRLLIATPHSYAGSGHHRDPQAIRRVILAFTQPPEVARRIMATHGMAYLLIDPTGTETNLYAGASHDGLAARLLRGEVPAWLEPVPLEGSTLRLWRRRS</sequence>
<dbReference type="Proteomes" id="UP000001989">
    <property type="component" value="Chromosome"/>
</dbReference>
<feature type="transmembrane region" description="Helical" evidence="1">
    <location>
        <begin position="106"/>
        <end position="127"/>
    </location>
</feature>
<feature type="transmembrane region" description="Helical" evidence="1">
    <location>
        <begin position="188"/>
        <end position="212"/>
    </location>
</feature>
<keyword evidence="3" id="KW-1185">Reference proteome</keyword>
<gene>
    <name evidence="2" type="ordered locus">Swit_2879</name>
</gene>
<feature type="transmembrane region" description="Helical" evidence="1">
    <location>
        <begin position="342"/>
        <end position="360"/>
    </location>
</feature>
<keyword evidence="1" id="KW-0472">Membrane</keyword>
<accession>A0A9J9LFK6</accession>
<evidence type="ECO:0000256" key="1">
    <source>
        <dbReference type="SAM" id="Phobius"/>
    </source>
</evidence>
<feature type="transmembrane region" description="Helical" evidence="1">
    <location>
        <begin position="255"/>
        <end position="275"/>
    </location>
</feature>
<feature type="transmembrane region" description="Helical" evidence="1">
    <location>
        <begin position="134"/>
        <end position="153"/>
    </location>
</feature>
<organism evidence="2 3">
    <name type="scientific">Rhizorhabdus wittichii (strain DSM 6014 / CCUG 31198 / JCM 15750 / NBRC 105917 / EY 4224 / RW1)</name>
    <name type="common">Sphingomonas wittichii</name>
    <dbReference type="NCBI Taxonomy" id="392499"/>
    <lineage>
        <taxon>Bacteria</taxon>
        <taxon>Pseudomonadati</taxon>
        <taxon>Pseudomonadota</taxon>
        <taxon>Alphaproteobacteria</taxon>
        <taxon>Sphingomonadales</taxon>
        <taxon>Sphingomonadaceae</taxon>
        <taxon>Rhizorhabdus</taxon>
    </lineage>
</organism>
<feature type="transmembrane region" description="Helical" evidence="1">
    <location>
        <begin position="224"/>
        <end position="243"/>
    </location>
</feature>
<dbReference type="EMBL" id="CP000699">
    <property type="protein sequence ID" value="ABQ69231.1"/>
    <property type="molecule type" value="Genomic_DNA"/>
</dbReference>
<protein>
    <submittedName>
        <fullName evidence="2">Uncharacterized protein</fullName>
    </submittedName>
</protein>